<dbReference type="EMBL" id="FOWE01000012">
    <property type="protein sequence ID" value="SFO57065.1"/>
    <property type="molecule type" value="Genomic_DNA"/>
</dbReference>
<evidence type="ECO:0000256" key="1">
    <source>
        <dbReference type="ARBA" id="ARBA00010641"/>
    </source>
</evidence>
<dbReference type="Gene3D" id="1.10.10.10">
    <property type="entry name" value="Winged helix-like DNA-binding domain superfamily/Winged helix DNA-binding domain"/>
    <property type="match status" value="1"/>
</dbReference>
<dbReference type="InterPro" id="IPR014284">
    <property type="entry name" value="RNA_pol_sigma-70_dom"/>
</dbReference>
<evidence type="ECO:0000256" key="2">
    <source>
        <dbReference type="ARBA" id="ARBA00023015"/>
    </source>
</evidence>
<dbReference type="Gene3D" id="1.10.1740.10">
    <property type="match status" value="1"/>
</dbReference>
<proteinExistence type="inferred from homology"/>
<dbReference type="InterPro" id="IPR007627">
    <property type="entry name" value="RNA_pol_sigma70_r2"/>
</dbReference>
<keyword evidence="4" id="KW-0238">DNA-binding</keyword>
<keyword evidence="2" id="KW-0805">Transcription regulation</keyword>
<sequence length="176" mass="19683">MGADRDEFTAFVVAHEAALLRTAHLLTGDRGHAEDLVQTALARAHRHWGRVQRADVPIAYVRRLLVNCHLSWRRRLWHGEQVLETLPDSPVGDWQDAHALNDELRRALDLLPPRARAVLVLRFYEDLTETETAQVLRCSASTVRTHTARGLAAVRAALGPQAPRPETTRLTDGSPS</sequence>
<dbReference type="PANTHER" id="PTHR43133:SF50">
    <property type="entry name" value="ECF RNA POLYMERASE SIGMA FACTOR SIGM"/>
    <property type="match status" value="1"/>
</dbReference>
<dbReference type="InterPro" id="IPR013324">
    <property type="entry name" value="RNA_pol_sigma_r3/r4-like"/>
</dbReference>
<evidence type="ECO:0000256" key="3">
    <source>
        <dbReference type="ARBA" id="ARBA00023082"/>
    </source>
</evidence>
<dbReference type="PANTHER" id="PTHR43133">
    <property type="entry name" value="RNA POLYMERASE ECF-TYPE SIGMA FACTO"/>
    <property type="match status" value="1"/>
</dbReference>
<keyword evidence="9" id="KW-1185">Reference proteome</keyword>
<dbReference type="Pfam" id="PF08281">
    <property type="entry name" value="Sigma70_r4_2"/>
    <property type="match status" value="1"/>
</dbReference>
<evidence type="ECO:0000313" key="9">
    <source>
        <dbReference type="Proteomes" id="UP000183642"/>
    </source>
</evidence>
<evidence type="ECO:0000256" key="5">
    <source>
        <dbReference type="ARBA" id="ARBA00023163"/>
    </source>
</evidence>
<keyword evidence="3" id="KW-0731">Sigma factor</keyword>
<dbReference type="NCBIfam" id="TIGR02983">
    <property type="entry name" value="SigE-fam_strep"/>
    <property type="match status" value="1"/>
</dbReference>
<dbReference type="GO" id="GO:0003677">
    <property type="term" value="F:DNA binding"/>
    <property type="evidence" value="ECO:0007669"/>
    <property type="project" value="UniProtKB-KW"/>
</dbReference>
<keyword evidence="5" id="KW-0804">Transcription</keyword>
<dbReference type="Proteomes" id="UP000183642">
    <property type="component" value="Unassembled WGS sequence"/>
</dbReference>
<evidence type="ECO:0000259" key="7">
    <source>
        <dbReference type="Pfam" id="PF08281"/>
    </source>
</evidence>
<evidence type="ECO:0000259" key="6">
    <source>
        <dbReference type="Pfam" id="PF04542"/>
    </source>
</evidence>
<dbReference type="SUPFAM" id="SSF88946">
    <property type="entry name" value="Sigma2 domain of RNA polymerase sigma factors"/>
    <property type="match status" value="1"/>
</dbReference>
<dbReference type="GO" id="GO:0006352">
    <property type="term" value="P:DNA-templated transcription initiation"/>
    <property type="evidence" value="ECO:0007669"/>
    <property type="project" value="InterPro"/>
</dbReference>
<dbReference type="GO" id="GO:0016987">
    <property type="term" value="F:sigma factor activity"/>
    <property type="evidence" value="ECO:0007669"/>
    <property type="project" value="UniProtKB-KW"/>
</dbReference>
<dbReference type="OrthoDB" id="3688906at2"/>
<dbReference type="CDD" id="cd06171">
    <property type="entry name" value="Sigma70_r4"/>
    <property type="match status" value="1"/>
</dbReference>
<dbReference type="InterPro" id="IPR013249">
    <property type="entry name" value="RNA_pol_sigma70_r4_t2"/>
</dbReference>
<evidence type="ECO:0000313" key="8">
    <source>
        <dbReference type="EMBL" id="SFO57065.1"/>
    </source>
</evidence>
<dbReference type="AlphaFoldDB" id="A0A1I5I8Y7"/>
<dbReference type="NCBIfam" id="TIGR02937">
    <property type="entry name" value="sigma70-ECF"/>
    <property type="match status" value="1"/>
</dbReference>
<feature type="domain" description="RNA polymerase sigma-70 region 2" evidence="6">
    <location>
        <begin position="12"/>
        <end position="77"/>
    </location>
</feature>
<dbReference type="InterPro" id="IPR013325">
    <property type="entry name" value="RNA_pol_sigma_r2"/>
</dbReference>
<dbReference type="RefSeq" id="WP_075015667.1">
    <property type="nucleotide sequence ID" value="NZ_FOWE01000012.1"/>
</dbReference>
<organism evidence="8 9">
    <name type="scientific">Geodermatophilus obscurus</name>
    <dbReference type="NCBI Taxonomy" id="1861"/>
    <lineage>
        <taxon>Bacteria</taxon>
        <taxon>Bacillati</taxon>
        <taxon>Actinomycetota</taxon>
        <taxon>Actinomycetes</taxon>
        <taxon>Geodermatophilales</taxon>
        <taxon>Geodermatophilaceae</taxon>
        <taxon>Geodermatophilus</taxon>
    </lineage>
</organism>
<protein>
    <submittedName>
        <fullName evidence="8">RNA polymerase sigma-70 factor, sigma-E family</fullName>
    </submittedName>
</protein>
<name>A0A1I5I8Y7_9ACTN</name>
<dbReference type="InterPro" id="IPR036388">
    <property type="entry name" value="WH-like_DNA-bd_sf"/>
</dbReference>
<dbReference type="InterPro" id="IPR039425">
    <property type="entry name" value="RNA_pol_sigma-70-like"/>
</dbReference>
<comment type="similarity">
    <text evidence="1">Belongs to the sigma-70 factor family. ECF subfamily.</text>
</comment>
<evidence type="ECO:0000256" key="4">
    <source>
        <dbReference type="ARBA" id="ARBA00023125"/>
    </source>
</evidence>
<dbReference type="SUPFAM" id="SSF88659">
    <property type="entry name" value="Sigma3 and sigma4 domains of RNA polymerase sigma factors"/>
    <property type="match status" value="1"/>
</dbReference>
<dbReference type="InterPro" id="IPR014325">
    <property type="entry name" value="RNA_pol_sigma-E_actinobac"/>
</dbReference>
<feature type="domain" description="RNA polymerase sigma factor 70 region 4 type 2" evidence="7">
    <location>
        <begin position="102"/>
        <end position="153"/>
    </location>
</feature>
<reference evidence="9" key="1">
    <citation type="submission" date="2016-10" db="EMBL/GenBank/DDBJ databases">
        <authorList>
            <person name="Varghese N."/>
            <person name="Submissions S."/>
        </authorList>
    </citation>
    <scope>NUCLEOTIDE SEQUENCE [LARGE SCALE GENOMIC DNA]</scope>
    <source>
        <strain evidence="9">DSM 43161</strain>
    </source>
</reference>
<accession>A0A1I5I8Y7</accession>
<gene>
    <name evidence="8" type="ORF">SAMN05660359_04433</name>
</gene>
<dbReference type="Pfam" id="PF04542">
    <property type="entry name" value="Sigma70_r2"/>
    <property type="match status" value="1"/>
</dbReference>